<dbReference type="PANTHER" id="PTHR43764">
    <property type="entry name" value="MOLYBDENUM COFACTOR BIOSYNTHESIS"/>
    <property type="match status" value="1"/>
</dbReference>
<accession>A0A4S4FPU9</accession>
<dbReference type="SMART" id="SM00852">
    <property type="entry name" value="MoCF_biosynth"/>
    <property type="match status" value="1"/>
</dbReference>
<keyword evidence="2" id="KW-0501">Molybdenum cofactor biosynthesis</keyword>
<evidence type="ECO:0000259" key="3">
    <source>
        <dbReference type="SMART" id="SM00852"/>
    </source>
</evidence>
<evidence type="ECO:0000313" key="4">
    <source>
        <dbReference type="EMBL" id="THG31346.1"/>
    </source>
</evidence>
<name>A0A4S4FPU9_9MICO</name>
<sequence length="166" mass="17237">MDAERERRAVVITVSDRSARGRRADVSGPRAVELLRAAGWMADEPRVVPDGEASVREALSAALADGARLIVTSGGTGIAPRDETPEGTRPLLVRELPGIAEELRRRGAETVPTAVLSRGLAGIAAGSAGEALVVNLPGSVDAVEEGIAVMLPLAAHVIDQLDGRDH</sequence>
<keyword evidence="5" id="KW-1185">Reference proteome</keyword>
<dbReference type="NCBIfam" id="TIGR00177">
    <property type="entry name" value="molyb_syn"/>
    <property type="match status" value="1"/>
</dbReference>
<dbReference type="SUPFAM" id="SSF53218">
    <property type="entry name" value="Molybdenum cofactor biosynthesis proteins"/>
    <property type="match status" value="1"/>
</dbReference>
<proteinExistence type="predicted"/>
<protein>
    <submittedName>
        <fullName evidence="4">MogA/MoaB family molybdenum cofactor biosynthesis protein</fullName>
    </submittedName>
</protein>
<dbReference type="InterPro" id="IPR001453">
    <property type="entry name" value="MoaB/Mog_dom"/>
</dbReference>
<organism evidence="4 5">
    <name type="scientific">Orlajensenia flava</name>
    <dbReference type="NCBI Taxonomy" id="2565934"/>
    <lineage>
        <taxon>Bacteria</taxon>
        <taxon>Bacillati</taxon>
        <taxon>Actinomycetota</taxon>
        <taxon>Actinomycetes</taxon>
        <taxon>Micrococcales</taxon>
        <taxon>Microbacteriaceae</taxon>
        <taxon>Orlajensenia</taxon>
    </lineage>
</organism>
<dbReference type="PANTHER" id="PTHR43764:SF1">
    <property type="entry name" value="MOLYBDOPTERIN MOLYBDOTRANSFERASE"/>
    <property type="match status" value="1"/>
</dbReference>
<dbReference type="AlphaFoldDB" id="A0A4S4FPU9"/>
<dbReference type="Pfam" id="PF00994">
    <property type="entry name" value="MoCF_biosynth"/>
    <property type="match status" value="1"/>
</dbReference>
<comment type="pathway">
    <text evidence="1">Cofactor biosynthesis; molybdopterin biosynthesis.</text>
</comment>
<dbReference type="EMBL" id="SSSN01000011">
    <property type="protein sequence ID" value="THG31346.1"/>
    <property type="molecule type" value="Genomic_DNA"/>
</dbReference>
<dbReference type="Gene3D" id="3.40.980.10">
    <property type="entry name" value="MoaB/Mog-like domain"/>
    <property type="match status" value="1"/>
</dbReference>
<dbReference type="InterPro" id="IPR051920">
    <property type="entry name" value="MPT_Adenylyltrnsfr/MoaC-Rel"/>
</dbReference>
<dbReference type="CDD" id="cd00886">
    <property type="entry name" value="MogA_MoaB"/>
    <property type="match status" value="1"/>
</dbReference>
<dbReference type="RefSeq" id="WP_136425113.1">
    <property type="nucleotide sequence ID" value="NZ_SSSN01000011.1"/>
</dbReference>
<dbReference type="InterPro" id="IPR036425">
    <property type="entry name" value="MoaB/Mog-like_dom_sf"/>
</dbReference>
<reference evidence="4 5" key="1">
    <citation type="submission" date="2019-04" db="EMBL/GenBank/DDBJ databases">
        <authorList>
            <person name="Jiang L."/>
        </authorList>
    </citation>
    <scope>NUCLEOTIDE SEQUENCE [LARGE SCALE GENOMIC DNA]</scope>
    <source>
        <strain evidence="4 5">YIM 131861</strain>
    </source>
</reference>
<dbReference type="GO" id="GO:0006777">
    <property type="term" value="P:Mo-molybdopterin cofactor biosynthetic process"/>
    <property type="evidence" value="ECO:0007669"/>
    <property type="project" value="UniProtKB-KW"/>
</dbReference>
<evidence type="ECO:0000256" key="2">
    <source>
        <dbReference type="ARBA" id="ARBA00023150"/>
    </source>
</evidence>
<comment type="caution">
    <text evidence="4">The sequence shown here is derived from an EMBL/GenBank/DDBJ whole genome shotgun (WGS) entry which is preliminary data.</text>
</comment>
<evidence type="ECO:0000313" key="5">
    <source>
        <dbReference type="Proteomes" id="UP000307380"/>
    </source>
</evidence>
<feature type="domain" description="MoaB/Mog" evidence="3">
    <location>
        <begin position="10"/>
        <end position="157"/>
    </location>
</feature>
<dbReference type="Proteomes" id="UP000307380">
    <property type="component" value="Unassembled WGS sequence"/>
</dbReference>
<gene>
    <name evidence="4" type="ORF">E6C70_13730</name>
</gene>
<dbReference type="OrthoDB" id="9794429at2"/>
<evidence type="ECO:0000256" key="1">
    <source>
        <dbReference type="ARBA" id="ARBA00005046"/>
    </source>
</evidence>